<evidence type="ECO:0000313" key="2">
    <source>
        <dbReference type="EMBL" id="ORA01867.1"/>
    </source>
</evidence>
<feature type="region of interest" description="Disordered" evidence="1">
    <location>
        <begin position="56"/>
        <end position="78"/>
    </location>
</feature>
<dbReference type="OrthoDB" id="4750196at2"/>
<accession>A0A1W9YPE3</accession>
<dbReference type="EMBL" id="MVHJ01000039">
    <property type="protein sequence ID" value="ORA01867.1"/>
    <property type="molecule type" value="Genomic_DNA"/>
</dbReference>
<keyword evidence="3" id="KW-1185">Reference proteome</keyword>
<comment type="caution">
    <text evidence="2">The sequence shown here is derived from an EMBL/GenBank/DDBJ whole genome shotgun (WGS) entry which is preliminary data.</text>
</comment>
<dbReference type="STRING" id="564198.BST17_26385"/>
<gene>
    <name evidence="2" type="ORF">BST17_26385</name>
</gene>
<organism evidence="2 3">
    <name type="scientific">Mycolicibacterium bacteremicum</name>
    <name type="common">Mycobacterium bacteremicum</name>
    <dbReference type="NCBI Taxonomy" id="564198"/>
    <lineage>
        <taxon>Bacteria</taxon>
        <taxon>Bacillati</taxon>
        <taxon>Actinomycetota</taxon>
        <taxon>Actinomycetes</taxon>
        <taxon>Mycobacteriales</taxon>
        <taxon>Mycobacteriaceae</taxon>
        <taxon>Mycolicibacterium</taxon>
    </lineage>
</organism>
<dbReference type="Proteomes" id="UP000192366">
    <property type="component" value="Unassembled WGS sequence"/>
</dbReference>
<evidence type="ECO:0000256" key="1">
    <source>
        <dbReference type="SAM" id="MobiDB-lite"/>
    </source>
</evidence>
<protein>
    <submittedName>
        <fullName evidence="2">Uncharacterized protein</fullName>
    </submittedName>
</protein>
<sequence length="78" mass="8708">MSWLLVCFIPGLLMLATFGLQRLEAGLVDDSTTGRRADIPERTQIRRAPLEYAGLPTRPATSQRVNPQFPATRQANRV</sequence>
<name>A0A1W9YPE3_MYCBA</name>
<dbReference type="AlphaFoldDB" id="A0A1W9YPE3"/>
<reference evidence="2 3" key="1">
    <citation type="submission" date="2017-02" db="EMBL/GenBank/DDBJ databases">
        <title>The new phylogeny of genus Mycobacterium.</title>
        <authorList>
            <person name="Tortoli E."/>
            <person name="Trovato A."/>
            <person name="Cirillo D.M."/>
        </authorList>
    </citation>
    <scope>NUCLEOTIDE SEQUENCE [LARGE SCALE GENOMIC DNA]</scope>
    <source>
        <strain evidence="2 3">DSM 45578</strain>
    </source>
</reference>
<dbReference type="RefSeq" id="WP_083061941.1">
    <property type="nucleotide sequence ID" value="NZ_JACKVM010000016.1"/>
</dbReference>
<proteinExistence type="predicted"/>
<evidence type="ECO:0000313" key="3">
    <source>
        <dbReference type="Proteomes" id="UP000192366"/>
    </source>
</evidence>
<feature type="compositionally biased region" description="Polar residues" evidence="1">
    <location>
        <begin position="59"/>
        <end position="78"/>
    </location>
</feature>